<sequence>MFPDSTDVETLSQESRRTGSCLFFGFVSKSLSAKILYRLTIFVKIRNSHVFLYVTKFPFELGLFCFLTGQGSEQRWPSSGWQLTAEFAKHSSLRRKSPILPLHDLSPQKTKLLGVPNQLSNPVGRKTLRKAF</sequence>
<comment type="caution">
    <text evidence="1">The sequence shown here is derived from an EMBL/GenBank/DDBJ whole genome shotgun (WGS) entry which is preliminary data.</text>
</comment>
<evidence type="ECO:0000313" key="1">
    <source>
        <dbReference type="EMBL" id="KAK4022602.1"/>
    </source>
</evidence>
<name>A0ABR0ABU3_9CRUS</name>
<dbReference type="EMBL" id="JAOYFB010000037">
    <property type="protein sequence ID" value="KAK4022602.1"/>
    <property type="molecule type" value="Genomic_DNA"/>
</dbReference>
<accession>A0ABR0ABU3</accession>
<proteinExistence type="predicted"/>
<keyword evidence="2" id="KW-1185">Reference proteome</keyword>
<evidence type="ECO:0000313" key="2">
    <source>
        <dbReference type="Proteomes" id="UP001234178"/>
    </source>
</evidence>
<organism evidence="1 2">
    <name type="scientific">Daphnia magna</name>
    <dbReference type="NCBI Taxonomy" id="35525"/>
    <lineage>
        <taxon>Eukaryota</taxon>
        <taxon>Metazoa</taxon>
        <taxon>Ecdysozoa</taxon>
        <taxon>Arthropoda</taxon>
        <taxon>Crustacea</taxon>
        <taxon>Branchiopoda</taxon>
        <taxon>Diplostraca</taxon>
        <taxon>Cladocera</taxon>
        <taxon>Anomopoda</taxon>
        <taxon>Daphniidae</taxon>
        <taxon>Daphnia</taxon>
    </lineage>
</organism>
<protein>
    <submittedName>
        <fullName evidence="1">Uncharacterized protein</fullName>
    </submittedName>
</protein>
<reference evidence="1 2" key="1">
    <citation type="journal article" date="2023" name="Nucleic Acids Res.">
        <title>The hologenome of Daphnia magna reveals possible DNA methylation and microbiome-mediated evolution of the host genome.</title>
        <authorList>
            <person name="Chaturvedi A."/>
            <person name="Li X."/>
            <person name="Dhandapani V."/>
            <person name="Marshall H."/>
            <person name="Kissane S."/>
            <person name="Cuenca-Cambronero M."/>
            <person name="Asole G."/>
            <person name="Calvet F."/>
            <person name="Ruiz-Romero M."/>
            <person name="Marangio P."/>
            <person name="Guigo R."/>
            <person name="Rago D."/>
            <person name="Mirbahai L."/>
            <person name="Eastwood N."/>
            <person name="Colbourne J.K."/>
            <person name="Zhou J."/>
            <person name="Mallon E."/>
            <person name="Orsini L."/>
        </authorList>
    </citation>
    <scope>NUCLEOTIDE SEQUENCE [LARGE SCALE GENOMIC DNA]</scope>
    <source>
        <strain evidence="1">LRV0_1</strain>
    </source>
</reference>
<dbReference type="Proteomes" id="UP001234178">
    <property type="component" value="Unassembled WGS sequence"/>
</dbReference>
<gene>
    <name evidence="1" type="ORF">OUZ56_008061</name>
</gene>